<reference evidence="4 5" key="1">
    <citation type="submission" date="2016-07" db="EMBL/GenBank/DDBJ databases">
        <title>Genome analysis of Sphingobacterium siyangense T12B17.</title>
        <authorList>
            <person name="Xu D."/>
            <person name="Su Y."/>
            <person name="Zheng S."/>
        </authorList>
    </citation>
    <scope>NUCLEOTIDE SEQUENCE [LARGE SCALE GENOMIC DNA]</scope>
    <source>
        <strain evidence="4 5">T12B17</strain>
    </source>
</reference>
<dbReference type="InterPro" id="IPR011024">
    <property type="entry name" value="G_crystallin-like"/>
</dbReference>
<dbReference type="Proteomes" id="UP000286402">
    <property type="component" value="Unassembled WGS sequence"/>
</dbReference>
<evidence type="ECO:0000313" key="5">
    <source>
        <dbReference type="Proteomes" id="UP000286402"/>
    </source>
</evidence>
<dbReference type="PROSITE" id="PS50915">
    <property type="entry name" value="CRYSTALLIN_BETA_GAMMA"/>
    <property type="match status" value="1"/>
</dbReference>
<keyword evidence="5" id="KW-1185">Reference proteome</keyword>
<dbReference type="InterPro" id="IPR001064">
    <property type="entry name" value="Beta/gamma_crystallin"/>
</dbReference>
<dbReference type="SUPFAM" id="SSF55486">
    <property type="entry name" value="Metalloproteases ('zincins'), catalytic domain"/>
    <property type="match status" value="1"/>
</dbReference>
<evidence type="ECO:0000256" key="2">
    <source>
        <dbReference type="ARBA" id="ARBA00022737"/>
    </source>
</evidence>
<evidence type="ECO:0000256" key="1">
    <source>
        <dbReference type="ARBA" id="ARBA00009646"/>
    </source>
</evidence>
<gene>
    <name evidence="4" type="ORF">BCY89_20265</name>
</gene>
<dbReference type="SUPFAM" id="SSF49695">
    <property type="entry name" value="gamma-Crystallin-like"/>
    <property type="match status" value="1"/>
</dbReference>
<proteinExistence type="inferred from homology"/>
<accession>A0A420FB66</accession>
<protein>
    <recommendedName>
        <fullName evidence="3">Beta/gamma crystallin 'Greek key' domain-containing protein</fullName>
    </recommendedName>
</protein>
<dbReference type="Gene3D" id="2.60.20.10">
    <property type="entry name" value="Crystallins"/>
    <property type="match status" value="1"/>
</dbReference>
<keyword evidence="2" id="KW-0677">Repeat</keyword>
<feature type="domain" description="Beta/gamma crystallin 'Greek key'" evidence="3">
    <location>
        <begin position="457"/>
        <end position="495"/>
    </location>
</feature>
<dbReference type="GO" id="GO:0008237">
    <property type="term" value="F:metallopeptidase activity"/>
    <property type="evidence" value="ECO:0007669"/>
    <property type="project" value="InterPro"/>
</dbReference>
<dbReference type="AlphaFoldDB" id="A0A420FB66"/>
<evidence type="ECO:0000259" key="3">
    <source>
        <dbReference type="PROSITE" id="PS50915"/>
    </source>
</evidence>
<organism evidence="4 5">
    <name type="scientific">Sphingobacterium siyangense</name>
    <dbReference type="NCBI Taxonomy" id="459529"/>
    <lineage>
        <taxon>Bacteria</taxon>
        <taxon>Pseudomonadati</taxon>
        <taxon>Bacteroidota</taxon>
        <taxon>Sphingobacteriia</taxon>
        <taxon>Sphingobacteriales</taxon>
        <taxon>Sphingobacteriaceae</taxon>
        <taxon>Sphingobacterium</taxon>
    </lineage>
</organism>
<sequence>MNNYKLFTSKIMTKQTKRWMQIMKGFALSTAVLSLFFACSKPLVEQNAAETQRLKASSNGAIDTTLSNLTFVTNPVNLNIIMFVPTDNPALPNYKTRLSQLFVHFQDWLHNEMGRYGYSSYLGLAKDSAGLVNIIEIPAAGTQADYPYSSAVSAGKIINEINTYRAAHPSQFSSNNHYLVLLPARTDGDNSQPFYGYGKYCFAVDNSSMSVNGIPNPSSNYLGGMLHELGHGLNLPHNRAKYVSEEPTLGTSLMGSGNVSFSKGQPTFLTGSDAAILNRNEVFQPAVATANPYQAPTYSVQPQFAIDNSQQKIFITGNYTSNLPVSEILVYMDPNVNNEGTGANKDYNAVTWKFAPVSSGSIQGTIDLNELYYKGNTPYELKVKLLLQNGYTTSNVYEFNYVNGLMTTNQDSVYTYSNASYAGVKGSFGKGQYTTADLLAKGVTDNSVSSIKVGANVKVTLYNNDNFTGDSLVVTSSSSYLSTFNDKVSSMKVQNR</sequence>
<comment type="similarity">
    <text evidence="1">Belongs to the beta/gamma-crystallin family.</text>
</comment>
<dbReference type="InterPro" id="IPR024079">
    <property type="entry name" value="MetalloPept_cat_dom_sf"/>
</dbReference>
<comment type="caution">
    <text evidence="4">The sequence shown here is derived from an EMBL/GenBank/DDBJ whole genome shotgun (WGS) entry which is preliminary data.</text>
</comment>
<name>A0A420FB66_9SPHI</name>
<evidence type="ECO:0000313" key="4">
    <source>
        <dbReference type="EMBL" id="RKF30136.1"/>
    </source>
</evidence>
<dbReference type="EMBL" id="MCAQ01000030">
    <property type="protein sequence ID" value="RKF30136.1"/>
    <property type="molecule type" value="Genomic_DNA"/>
</dbReference>
<dbReference type="Gene3D" id="3.40.390.10">
    <property type="entry name" value="Collagenase (Catalytic Domain)"/>
    <property type="match status" value="1"/>
</dbReference>